<dbReference type="InterPro" id="IPR041662">
    <property type="entry name" value="SusD-like_2"/>
</dbReference>
<name>A0AAU9DG76_9BACT</name>
<sequence length="503" mass="57014">MEIQIQYLILQTKYLRPNTNTEMKNLRHILLLLAGIAFATACTDDFDEMNQDPNRATEIQNAPYLLLTPMQKRAVTKILDEAWSGGNLNAQYAAKIVFTDYDLYNWGSNSGIWNDLYKSAREAQTLETIAPEGYKVISKIMKVWSFQQLTDLYGDIPYSEALKAKSEANYAPKYDSQQSIYTELVKELKEANQLLKQTYAPVQGDVINDSDFGKWRKLSNALLLRVYMRMSEVNPSAAEAGIKEIVGNASEYPLLASNADNSVLKYGTTGPDAAPHTKESGSREGSFDEYRMSETLEGVLRDLDDPRMARWFRPTAKSLQDGTPEFSGMKNGMADGVAYSYKGGSLNLSRFAPLFFDEPNTVQGIMMTYSEQEFILAEAAQRGWVSGGETHYNNAVTASFDYWKVTIPADYLQRDKVKWDNSLERVMKQKWLSNMLNGFEGFSDYRRTGFPTEITPGPDAVYDYVPFRYEYPQKEQSLNEANYNAAVSTQGADQVTTKIWWIK</sequence>
<protein>
    <recommendedName>
        <fullName evidence="4">SusD/RagB family nutrient-binding outer membrane lipoprotein</fullName>
    </recommendedName>
</protein>
<dbReference type="EMBL" id="AP025317">
    <property type="protein sequence ID" value="BDD12131.1"/>
    <property type="molecule type" value="Genomic_DNA"/>
</dbReference>
<reference evidence="2 3" key="1">
    <citation type="submission" date="2021-12" db="EMBL/GenBank/DDBJ databases">
        <title>Genome sequencing of bacteria with rrn-lacking chromosome and rrn-plasmid.</title>
        <authorList>
            <person name="Anda M."/>
            <person name="Iwasaki W."/>
        </authorList>
    </citation>
    <scope>NUCLEOTIDE SEQUENCE [LARGE SCALE GENOMIC DNA]</scope>
    <source>
        <strain evidence="2 3">DSM 100852</strain>
        <plasmid evidence="2 3">pFA3</plasmid>
    </source>
</reference>
<evidence type="ECO:0000256" key="1">
    <source>
        <dbReference type="SAM" id="MobiDB-lite"/>
    </source>
</evidence>
<keyword evidence="2" id="KW-0614">Plasmid</keyword>
<dbReference type="Pfam" id="PF12771">
    <property type="entry name" value="SusD-like_2"/>
    <property type="match status" value="1"/>
</dbReference>
<proteinExistence type="predicted"/>
<feature type="compositionally biased region" description="Basic and acidic residues" evidence="1">
    <location>
        <begin position="275"/>
        <end position="288"/>
    </location>
</feature>
<feature type="region of interest" description="Disordered" evidence="1">
    <location>
        <begin position="267"/>
        <end position="288"/>
    </location>
</feature>
<dbReference type="AlphaFoldDB" id="A0AAU9DG76"/>
<dbReference type="Gene3D" id="1.25.40.390">
    <property type="match status" value="1"/>
</dbReference>
<evidence type="ECO:0008006" key="4">
    <source>
        <dbReference type="Google" id="ProtNLM"/>
    </source>
</evidence>
<dbReference type="SUPFAM" id="SSF48452">
    <property type="entry name" value="TPR-like"/>
    <property type="match status" value="1"/>
</dbReference>
<accession>A0AAU9DG76</accession>
<geneLocation type="plasmid" evidence="2 3">
    <name>pFA3</name>
</geneLocation>
<evidence type="ECO:0000313" key="2">
    <source>
        <dbReference type="EMBL" id="BDD12131.1"/>
    </source>
</evidence>
<keyword evidence="3" id="KW-1185">Reference proteome</keyword>
<gene>
    <name evidence="2" type="ORF">FUAX_45630</name>
</gene>
<organism evidence="2 3">
    <name type="scientific">Fulvitalea axinellae</name>
    <dbReference type="NCBI Taxonomy" id="1182444"/>
    <lineage>
        <taxon>Bacteria</taxon>
        <taxon>Pseudomonadati</taxon>
        <taxon>Bacteroidota</taxon>
        <taxon>Cytophagia</taxon>
        <taxon>Cytophagales</taxon>
        <taxon>Persicobacteraceae</taxon>
        <taxon>Fulvitalea</taxon>
    </lineage>
</organism>
<dbReference type="KEGG" id="fax:FUAX_45630"/>
<dbReference type="InterPro" id="IPR011990">
    <property type="entry name" value="TPR-like_helical_dom_sf"/>
</dbReference>
<dbReference type="Proteomes" id="UP001348817">
    <property type="component" value="Plasmid pFA3"/>
</dbReference>
<evidence type="ECO:0000313" key="3">
    <source>
        <dbReference type="Proteomes" id="UP001348817"/>
    </source>
</evidence>